<dbReference type="eggNOG" id="KOG3634">
    <property type="taxonomic scope" value="Eukaryota"/>
</dbReference>
<dbReference type="KEGG" id="hro:HELRODRAFT_185295"/>
<organism evidence="4 5">
    <name type="scientific">Helobdella robusta</name>
    <name type="common">Californian leech</name>
    <dbReference type="NCBI Taxonomy" id="6412"/>
    <lineage>
        <taxon>Eukaryota</taxon>
        <taxon>Metazoa</taxon>
        <taxon>Spiralia</taxon>
        <taxon>Lophotrochozoa</taxon>
        <taxon>Annelida</taxon>
        <taxon>Clitellata</taxon>
        <taxon>Hirudinea</taxon>
        <taxon>Rhynchobdellida</taxon>
        <taxon>Glossiphoniidae</taxon>
        <taxon>Helobdella</taxon>
    </lineage>
</organism>
<feature type="compositionally biased region" description="Basic and acidic residues" evidence="2">
    <location>
        <begin position="41"/>
        <end position="57"/>
    </location>
</feature>
<dbReference type="RefSeq" id="XP_009011247.1">
    <property type="nucleotide sequence ID" value="XM_009012999.1"/>
</dbReference>
<dbReference type="EnsemblMetazoa" id="HelroT185295">
    <property type="protein sequence ID" value="HelroP185295"/>
    <property type="gene ID" value="HelroG185295"/>
</dbReference>
<evidence type="ECO:0000256" key="2">
    <source>
        <dbReference type="SAM" id="MobiDB-lite"/>
    </source>
</evidence>
<feature type="compositionally biased region" description="Acidic residues" evidence="2">
    <location>
        <begin position="141"/>
        <end position="150"/>
    </location>
</feature>
<dbReference type="Pfam" id="PF00992">
    <property type="entry name" value="Troponin"/>
    <property type="match status" value="1"/>
</dbReference>
<evidence type="ECO:0000256" key="1">
    <source>
        <dbReference type="ARBA" id="ARBA00008330"/>
    </source>
</evidence>
<dbReference type="InParanoid" id="T1FMM5"/>
<dbReference type="CTD" id="20210074"/>
<evidence type="ECO:0008006" key="6">
    <source>
        <dbReference type="Google" id="ProtNLM"/>
    </source>
</evidence>
<dbReference type="Proteomes" id="UP000015101">
    <property type="component" value="Unassembled WGS sequence"/>
</dbReference>
<dbReference type="GeneID" id="20210074"/>
<name>T1FMM5_HELRO</name>
<dbReference type="InterPro" id="IPR038077">
    <property type="entry name" value="Troponin_sf"/>
</dbReference>
<dbReference type="PANTHER" id="PTHR11521:SF1">
    <property type="entry name" value="TROPONIN T, SKELETAL MUSCLE"/>
    <property type="match status" value="1"/>
</dbReference>
<dbReference type="EMBL" id="KB095858">
    <property type="protein sequence ID" value="ESO10978.1"/>
    <property type="molecule type" value="Genomic_DNA"/>
</dbReference>
<dbReference type="SUPFAM" id="SSF90250">
    <property type="entry name" value="Troponin coil-coiled subunits"/>
    <property type="match status" value="1"/>
</dbReference>
<proteinExistence type="inferred from homology"/>
<accession>T1FMM5</accession>
<evidence type="ECO:0000313" key="3">
    <source>
        <dbReference type="EMBL" id="ESO10978.1"/>
    </source>
</evidence>
<evidence type="ECO:0000313" key="4">
    <source>
        <dbReference type="EnsemblMetazoa" id="HelroP185295"/>
    </source>
</evidence>
<dbReference type="AlphaFoldDB" id="T1FMM5"/>
<dbReference type="GO" id="GO:0045214">
    <property type="term" value="P:sarcomere organization"/>
    <property type="evidence" value="ECO:0000318"/>
    <property type="project" value="GO_Central"/>
</dbReference>
<dbReference type="InterPro" id="IPR001978">
    <property type="entry name" value="Troponin"/>
</dbReference>
<dbReference type="EMBL" id="AMQM01002792">
    <property type="status" value="NOT_ANNOTATED_CDS"/>
    <property type="molecule type" value="Genomic_DNA"/>
</dbReference>
<reference evidence="5" key="1">
    <citation type="submission" date="2012-12" db="EMBL/GenBank/DDBJ databases">
        <authorList>
            <person name="Hellsten U."/>
            <person name="Grimwood J."/>
            <person name="Chapman J.A."/>
            <person name="Shapiro H."/>
            <person name="Aerts A."/>
            <person name="Otillar R.P."/>
            <person name="Terry A.Y."/>
            <person name="Boore J.L."/>
            <person name="Simakov O."/>
            <person name="Marletaz F."/>
            <person name="Cho S.-J."/>
            <person name="Edsinger-Gonzales E."/>
            <person name="Havlak P."/>
            <person name="Kuo D.-H."/>
            <person name="Larsson T."/>
            <person name="Lv J."/>
            <person name="Arendt D."/>
            <person name="Savage R."/>
            <person name="Osoegawa K."/>
            <person name="de Jong P."/>
            <person name="Lindberg D.R."/>
            <person name="Seaver E.C."/>
            <person name="Weisblat D.A."/>
            <person name="Putnam N.H."/>
            <person name="Grigoriev I.V."/>
            <person name="Rokhsar D.S."/>
        </authorList>
    </citation>
    <scope>NUCLEOTIDE SEQUENCE</scope>
</reference>
<sequence length="321" mass="37730">MSDDESSHSEAESEPEVPKKVEPPKKRQEPKRQQNSSGLDESAKELLEFNRQEREKMEDEIDELRRRSEKRKKQREIEEKRLTAERAAEDERRKAAEEAKRRQKIEDEEKKQKDRARKMAEFEKWKQPQKRNFVITRKADGDEEDEEDKENEEKSDAEKSKKTKEQLEAEKKAILRQRIKPLDIDGLDQAKLAEKAKEFHSWLARLEGERYDLEKRFKSQQAALVDLAERARQANKVGKGGLKRIGGADDSVDKIQAKYAGAPAKVEMFSKYERQKDKRSYDDKYQIFTGPQFISPVDRIKPQKILHWDEERMPIYGAGAE</sequence>
<dbReference type="GO" id="GO:0006936">
    <property type="term" value="P:muscle contraction"/>
    <property type="evidence" value="ECO:0000318"/>
    <property type="project" value="GO_Central"/>
</dbReference>
<dbReference type="PANTHER" id="PTHR11521">
    <property type="entry name" value="TROPONIN T"/>
    <property type="match status" value="1"/>
</dbReference>
<dbReference type="FunFam" id="1.20.5.350:FF:000013">
    <property type="match status" value="1"/>
</dbReference>
<dbReference type="Gene3D" id="1.20.5.350">
    <property type="match status" value="1"/>
</dbReference>
<dbReference type="STRING" id="6412.T1FMM5"/>
<reference evidence="3 5" key="2">
    <citation type="journal article" date="2013" name="Nature">
        <title>Insights into bilaterian evolution from three spiralian genomes.</title>
        <authorList>
            <person name="Simakov O."/>
            <person name="Marletaz F."/>
            <person name="Cho S.J."/>
            <person name="Edsinger-Gonzales E."/>
            <person name="Havlak P."/>
            <person name="Hellsten U."/>
            <person name="Kuo D.H."/>
            <person name="Larsson T."/>
            <person name="Lv J."/>
            <person name="Arendt D."/>
            <person name="Savage R."/>
            <person name="Osoegawa K."/>
            <person name="de Jong P."/>
            <person name="Grimwood J."/>
            <person name="Chapman J.A."/>
            <person name="Shapiro H."/>
            <person name="Aerts A."/>
            <person name="Otillar R.P."/>
            <person name="Terry A.Y."/>
            <person name="Boore J.L."/>
            <person name="Grigoriev I.V."/>
            <person name="Lindberg D.R."/>
            <person name="Seaver E.C."/>
            <person name="Weisblat D.A."/>
            <person name="Putnam N.H."/>
            <person name="Rokhsar D.S."/>
        </authorList>
    </citation>
    <scope>NUCLEOTIDE SEQUENCE</scope>
</reference>
<dbReference type="InterPro" id="IPR027707">
    <property type="entry name" value="TNNT"/>
</dbReference>
<dbReference type="OMA" id="FKERRSM"/>
<gene>
    <name evidence="4" type="primary">20210074</name>
    <name evidence="3" type="ORF">HELRODRAFT_185295</name>
</gene>
<dbReference type="GO" id="GO:0005523">
    <property type="term" value="F:tropomyosin binding"/>
    <property type="evidence" value="ECO:0000318"/>
    <property type="project" value="GO_Central"/>
</dbReference>
<keyword evidence="5" id="KW-1185">Reference proteome</keyword>
<feature type="region of interest" description="Disordered" evidence="2">
    <location>
        <begin position="1"/>
        <end position="167"/>
    </location>
</feature>
<feature type="compositionally biased region" description="Basic and acidic residues" evidence="2">
    <location>
        <begin position="151"/>
        <end position="167"/>
    </location>
</feature>
<dbReference type="GO" id="GO:0005861">
    <property type="term" value="C:troponin complex"/>
    <property type="evidence" value="ECO:0000318"/>
    <property type="project" value="GO_Central"/>
</dbReference>
<comment type="similarity">
    <text evidence="1">Belongs to the troponin T family.</text>
</comment>
<feature type="compositionally biased region" description="Basic and acidic residues" evidence="2">
    <location>
        <begin position="75"/>
        <end position="126"/>
    </location>
</feature>
<dbReference type="OrthoDB" id="330499at2759"/>
<protein>
    <recommendedName>
        <fullName evidence="6">Troponin T</fullName>
    </recommendedName>
</protein>
<feature type="compositionally biased region" description="Basic and acidic residues" evidence="2">
    <location>
        <begin position="1"/>
        <end position="32"/>
    </location>
</feature>
<evidence type="ECO:0000313" key="5">
    <source>
        <dbReference type="Proteomes" id="UP000015101"/>
    </source>
</evidence>
<dbReference type="GO" id="GO:0006937">
    <property type="term" value="P:regulation of muscle contraction"/>
    <property type="evidence" value="ECO:0007669"/>
    <property type="project" value="InterPro"/>
</dbReference>
<reference evidence="4" key="3">
    <citation type="submission" date="2015-06" db="UniProtKB">
        <authorList>
            <consortium name="EnsemblMetazoa"/>
        </authorList>
    </citation>
    <scope>IDENTIFICATION</scope>
</reference>
<dbReference type="HOGENOM" id="CLU_062506_0_0_1"/>